<reference evidence="1" key="2">
    <citation type="journal article" date="2015" name="Fish Shellfish Immunol.">
        <title>Early steps in the European eel (Anguilla anguilla)-Vibrio vulnificus interaction in the gills: Role of the RtxA13 toxin.</title>
        <authorList>
            <person name="Callol A."/>
            <person name="Pajuelo D."/>
            <person name="Ebbesson L."/>
            <person name="Teles M."/>
            <person name="MacKenzie S."/>
            <person name="Amaro C."/>
        </authorList>
    </citation>
    <scope>NUCLEOTIDE SEQUENCE</scope>
</reference>
<organism evidence="1">
    <name type="scientific">Anguilla anguilla</name>
    <name type="common">European freshwater eel</name>
    <name type="synonym">Muraena anguilla</name>
    <dbReference type="NCBI Taxonomy" id="7936"/>
    <lineage>
        <taxon>Eukaryota</taxon>
        <taxon>Metazoa</taxon>
        <taxon>Chordata</taxon>
        <taxon>Craniata</taxon>
        <taxon>Vertebrata</taxon>
        <taxon>Euteleostomi</taxon>
        <taxon>Actinopterygii</taxon>
        <taxon>Neopterygii</taxon>
        <taxon>Teleostei</taxon>
        <taxon>Anguilliformes</taxon>
        <taxon>Anguillidae</taxon>
        <taxon>Anguilla</taxon>
    </lineage>
</organism>
<proteinExistence type="predicted"/>
<evidence type="ECO:0000313" key="1">
    <source>
        <dbReference type="EMBL" id="JAH72897.1"/>
    </source>
</evidence>
<dbReference type="AlphaFoldDB" id="A0A0E9V4D4"/>
<accession>A0A0E9V4D4</accession>
<name>A0A0E9V4D4_ANGAN</name>
<protein>
    <submittedName>
        <fullName evidence="1">Uncharacterized protein</fullName>
    </submittedName>
</protein>
<dbReference type="EMBL" id="GBXM01035680">
    <property type="protein sequence ID" value="JAH72897.1"/>
    <property type="molecule type" value="Transcribed_RNA"/>
</dbReference>
<reference evidence="1" key="1">
    <citation type="submission" date="2014-11" db="EMBL/GenBank/DDBJ databases">
        <authorList>
            <person name="Amaro Gonzalez C."/>
        </authorList>
    </citation>
    <scope>NUCLEOTIDE SEQUENCE</scope>
</reference>
<sequence>MPLEGRGERNRLHFYRSGLTESKPLNHNVILCGL</sequence>